<protein>
    <submittedName>
        <fullName evidence="3">Type II toxin-antitoxin system PemK/MazF family toxin</fullName>
        <ecNumber evidence="4">3.1.-.-</ecNumber>
    </submittedName>
</protein>
<dbReference type="Proteomes" id="UP001385848">
    <property type="component" value="Unassembled WGS sequence"/>
</dbReference>
<dbReference type="InterPro" id="IPR011067">
    <property type="entry name" value="Plasmid_toxin/cell-grow_inhib"/>
</dbReference>
<evidence type="ECO:0000313" key="6">
    <source>
        <dbReference type="Proteomes" id="UP001385848"/>
    </source>
</evidence>
<dbReference type="GO" id="GO:0016787">
    <property type="term" value="F:hydrolase activity"/>
    <property type="evidence" value="ECO:0007669"/>
    <property type="project" value="UniProtKB-KW"/>
</dbReference>
<dbReference type="RefSeq" id="WP_006585521.1">
    <property type="nucleotide sequence ID" value="NZ_CATOUV010000001.1"/>
</dbReference>
<dbReference type="InterPro" id="IPR003477">
    <property type="entry name" value="PemK-like"/>
</dbReference>
<evidence type="ECO:0000313" key="3">
    <source>
        <dbReference type="EMBL" id="KAA9319936.1"/>
    </source>
</evidence>
<comment type="similarity">
    <text evidence="1">Belongs to the PemK/MazF family.</text>
</comment>
<evidence type="ECO:0000256" key="2">
    <source>
        <dbReference type="ARBA" id="ARBA00022649"/>
    </source>
</evidence>
<keyword evidence="4" id="KW-0378">Hydrolase</keyword>
<reference evidence="4 6" key="2">
    <citation type="submission" date="2024-04" db="EMBL/GenBank/DDBJ databases">
        <title>Three lactobacilli isolated from voided urine samples from females with type 2 diabetes.</title>
        <authorList>
            <person name="Kula A."/>
            <person name="Stegman N."/>
            <person name="Putonti C."/>
        </authorList>
    </citation>
    <scope>NUCLEOTIDE SEQUENCE [LARGE SCALE GENOMIC DNA]</scope>
    <source>
        <strain evidence="4 6">1855</strain>
    </source>
</reference>
<dbReference type="Proteomes" id="UP000327236">
    <property type="component" value="Unassembled WGS sequence"/>
</dbReference>
<dbReference type="GO" id="GO:0003677">
    <property type="term" value="F:DNA binding"/>
    <property type="evidence" value="ECO:0007669"/>
    <property type="project" value="InterPro"/>
</dbReference>
<dbReference type="EMBL" id="JBBVUL010000023">
    <property type="protein sequence ID" value="MEL0565970.1"/>
    <property type="molecule type" value="Genomic_DNA"/>
</dbReference>
<comment type="caution">
    <text evidence="3">The sequence shown here is derived from an EMBL/GenBank/DDBJ whole genome shotgun (WGS) entry which is preliminary data.</text>
</comment>
<proteinExistence type="inferred from homology"/>
<dbReference type="EMBL" id="VYWW01000070">
    <property type="protein sequence ID" value="KAA9319936.1"/>
    <property type="molecule type" value="Genomic_DNA"/>
</dbReference>
<dbReference type="OrthoDB" id="9808744at2"/>
<evidence type="ECO:0000256" key="1">
    <source>
        <dbReference type="ARBA" id="ARBA00007521"/>
    </source>
</evidence>
<organism evidence="3 5">
    <name type="scientific">Lactobacillus jensenii</name>
    <dbReference type="NCBI Taxonomy" id="109790"/>
    <lineage>
        <taxon>Bacteria</taxon>
        <taxon>Bacillati</taxon>
        <taxon>Bacillota</taxon>
        <taxon>Bacilli</taxon>
        <taxon>Lactobacillales</taxon>
        <taxon>Lactobacillaceae</taxon>
        <taxon>Lactobacillus</taxon>
    </lineage>
</organism>
<reference evidence="3 5" key="1">
    <citation type="submission" date="2019-09" db="EMBL/GenBank/DDBJ databases">
        <title>Draft genome sequence assemblies of isolates from the urinary tract.</title>
        <authorList>
            <person name="Mores C.R."/>
            <person name="Putonti C."/>
            <person name="Wolfe A.J."/>
        </authorList>
    </citation>
    <scope>NUCLEOTIDE SEQUENCE [LARGE SCALE GENOMIC DNA]</scope>
    <source>
        <strain evidence="3 5">UMB246</strain>
    </source>
</reference>
<dbReference type="Gene3D" id="2.30.30.110">
    <property type="match status" value="1"/>
</dbReference>
<sequence length="120" mass="13692">MKAYPKQGDFVFMDAEPHAGHEIGGHDPENQNDRRPYLVLSKEVFNYKTGLVHAMAISSKVKESPFRERIIDFESGINGDLLLTQIPEYDFEARRGEIVGHIKDQGKLDKVLAVFLSEFR</sequence>
<name>A0A5N1I4B8_LACJE</name>
<dbReference type="KEGG" id="lje:BUE77_00140"/>
<evidence type="ECO:0000313" key="4">
    <source>
        <dbReference type="EMBL" id="MEL0565970.1"/>
    </source>
</evidence>
<gene>
    <name evidence="4" type="ORF">AAC431_08635</name>
    <name evidence="3" type="ORF">F6H94_08645</name>
</gene>
<dbReference type="AlphaFoldDB" id="A0A5N1I4B8"/>
<keyword evidence="2" id="KW-1277">Toxin-antitoxin system</keyword>
<dbReference type="Pfam" id="PF02452">
    <property type="entry name" value="PemK_toxin"/>
    <property type="match status" value="1"/>
</dbReference>
<keyword evidence="6" id="KW-1185">Reference proteome</keyword>
<accession>A0A5N1I4B8</accession>
<dbReference type="GeneID" id="31742104"/>
<dbReference type="EC" id="3.1.-.-" evidence="4"/>
<evidence type="ECO:0000313" key="5">
    <source>
        <dbReference type="Proteomes" id="UP000327236"/>
    </source>
</evidence>
<dbReference type="SUPFAM" id="SSF50118">
    <property type="entry name" value="Cell growth inhibitor/plasmid maintenance toxic component"/>
    <property type="match status" value="1"/>
</dbReference>